<evidence type="ECO:0000259" key="14">
    <source>
        <dbReference type="PROSITE" id="PS52002"/>
    </source>
</evidence>
<name>T1IIQ7_STRMM</name>
<dbReference type="InterPro" id="IPR047575">
    <property type="entry name" value="Sm"/>
</dbReference>
<dbReference type="CDD" id="cd01728">
    <property type="entry name" value="LSm1"/>
    <property type="match status" value="1"/>
</dbReference>
<dbReference type="GO" id="GO:0006397">
    <property type="term" value="P:mRNA processing"/>
    <property type="evidence" value="ECO:0007669"/>
    <property type="project" value="UniProtKB-KW"/>
</dbReference>
<reference evidence="15" key="2">
    <citation type="submission" date="2015-02" db="UniProtKB">
        <authorList>
            <consortium name="EnsemblMetazoa"/>
        </authorList>
    </citation>
    <scope>IDENTIFICATION</scope>
</reference>
<dbReference type="eggNOG" id="KOG1782">
    <property type="taxonomic scope" value="Eukaryota"/>
</dbReference>
<reference evidence="16" key="1">
    <citation type="submission" date="2011-05" db="EMBL/GenBank/DDBJ databases">
        <authorList>
            <person name="Richards S.R."/>
            <person name="Qu J."/>
            <person name="Jiang H."/>
            <person name="Jhangiani S.N."/>
            <person name="Agravi P."/>
            <person name="Goodspeed R."/>
            <person name="Gross S."/>
            <person name="Mandapat C."/>
            <person name="Jackson L."/>
            <person name="Mathew T."/>
            <person name="Pu L."/>
            <person name="Thornton R."/>
            <person name="Saada N."/>
            <person name="Wilczek-Boney K.B."/>
            <person name="Lee S."/>
            <person name="Kovar C."/>
            <person name="Wu Y."/>
            <person name="Scherer S.E."/>
            <person name="Worley K.C."/>
            <person name="Muzny D.M."/>
            <person name="Gibbs R."/>
        </authorList>
    </citation>
    <scope>NUCLEOTIDE SEQUENCE</scope>
    <source>
        <strain evidence="16">Brora</strain>
    </source>
</reference>
<dbReference type="PROSITE" id="PS52002">
    <property type="entry name" value="SM"/>
    <property type="match status" value="1"/>
</dbReference>
<dbReference type="FunFam" id="2.30.30.100:FF:000021">
    <property type="entry name" value="U6 snRNA-associated Sm-like protein LSm1"/>
    <property type="match status" value="1"/>
</dbReference>
<comment type="function">
    <text evidence="10">Plays a role in the degradation of histone mRNAs, the only eukaryotic mRNAs that are not polyadenylated. Probably also part of an LSm subunits-containing complex involved in the general process of mRNA degradation.</text>
</comment>
<keyword evidence="13" id="KW-1133">Transmembrane helix</keyword>
<dbReference type="PANTHER" id="PTHR31921:SF1">
    <property type="entry name" value="PROTEIN DPCD"/>
    <property type="match status" value="1"/>
</dbReference>
<dbReference type="GO" id="GO:0000932">
    <property type="term" value="C:P-body"/>
    <property type="evidence" value="ECO:0007669"/>
    <property type="project" value="UniProtKB-SubCell"/>
</dbReference>
<dbReference type="PANTHER" id="PTHR31921">
    <property type="entry name" value="PROTEIN DPCD"/>
    <property type="match status" value="1"/>
</dbReference>
<evidence type="ECO:0000256" key="3">
    <source>
        <dbReference type="ARBA" id="ARBA00020330"/>
    </source>
</evidence>
<evidence type="ECO:0000256" key="9">
    <source>
        <dbReference type="ARBA" id="ARBA00023274"/>
    </source>
</evidence>
<evidence type="ECO:0000256" key="8">
    <source>
        <dbReference type="ARBA" id="ARBA00023187"/>
    </source>
</evidence>
<dbReference type="AlphaFoldDB" id="T1IIQ7"/>
<dbReference type="Gene3D" id="2.30.30.100">
    <property type="match status" value="1"/>
</dbReference>
<dbReference type="GO" id="GO:1990904">
    <property type="term" value="C:ribonucleoprotein complex"/>
    <property type="evidence" value="ECO:0007669"/>
    <property type="project" value="UniProtKB-KW"/>
</dbReference>
<organism evidence="15 16">
    <name type="scientific">Strigamia maritima</name>
    <name type="common">European centipede</name>
    <name type="synonym">Geophilus maritimus</name>
    <dbReference type="NCBI Taxonomy" id="126957"/>
    <lineage>
        <taxon>Eukaryota</taxon>
        <taxon>Metazoa</taxon>
        <taxon>Ecdysozoa</taxon>
        <taxon>Arthropoda</taxon>
        <taxon>Myriapoda</taxon>
        <taxon>Chilopoda</taxon>
        <taxon>Pleurostigmophora</taxon>
        <taxon>Geophilomorpha</taxon>
        <taxon>Linotaeniidae</taxon>
        <taxon>Strigamia</taxon>
    </lineage>
</organism>
<dbReference type="STRING" id="126957.T1IIQ7"/>
<dbReference type="HOGENOM" id="CLU_880872_0_0_1"/>
<dbReference type="InterPro" id="IPR001163">
    <property type="entry name" value="Sm_dom_euk/arc"/>
</dbReference>
<comment type="subunit">
    <text evidence="11">Interacts with SLBP; interaction with SLBP occurs when histone mRNA is being rapidly degraded during the S phase. LSm subunits form a heteromer with a donut shape.</text>
</comment>
<dbReference type="EMBL" id="JH430212">
    <property type="status" value="NOT_ANNOTATED_CDS"/>
    <property type="molecule type" value="Genomic_DNA"/>
</dbReference>
<evidence type="ECO:0000313" key="16">
    <source>
        <dbReference type="Proteomes" id="UP000014500"/>
    </source>
</evidence>
<evidence type="ECO:0000313" key="15">
    <source>
        <dbReference type="EnsemblMetazoa" id="SMAR000760-PA"/>
    </source>
</evidence>
<keyword evidence="8" id="KW-0508">mRNA splicing</keyword>
<evidence type="ECO:0000256" key="1">
    <source>
        <dbReference type="ARBA" id="ARBA00004201"/>
    </source>
</evidence>
<keyword evidence="6" id="KW-0507">mRNA processing</keyword>
<keyword evidence="13" id="KW-0472">Membrane</keyword>
<dbReference type="EnsemblMetazoa" id="SMAR000760-RA">
    <property type="protein sequence ID" value="SMAR000760-PA"/>
    <property type="gene ID" value="SMAR000760"/>
</dbReference>
<comment type="similarity">
    <text evidence="2">Belongs to the DPCD family.</text>
</comment>
<evidence type="ECO:0000256" key="5">
    <source>
        <dbReference type="ARBA" id="ARBA00022553"/>
    </source>
</evidence>
<evidence type="ECO:0000256" key="13">
    <source>
        <dbReference type="SAM" id="Phobius"/>
    </source>
</evidence>
<dbReference type="SUPFAM" id="SSF50182">
    <property type="entry name" value="Sm-like ribonucleoproteins"/>
    <property type="match status" value="1"/>
</dbReference>
<feature type="transmembrane region" description="Helical" evidence="13">
    <location>
        <begin position="7"/>
        <end position="27"/>
    </location>
</feature>
<dbReference type="Pfam" id="PF01423">
    <property type="entry name" value="LSM"/>
    <property type="match status" value="1"/>
</dbReference>
<accession>T1IIQ7</accession>
<evidence type="ECO:0000256" key="7">
    <source>
        <dbReference type="ARBA" id="ARBA00022884"/>
    </source>
</evidence>
<protein>
    <recommendedName>
        <fullName evidence="3">Protein DPCD</fullName>
    </recommendedName>
    <alternativeName>
        <fullName evidence="12">U6 snRNA-associated Sm-like protein LSm1</fullName>
    </alternativeName>
</protein>
<dbReference type="InterPro" id="IPR026224">
    <property type="entry name" value="DPCD"/>
</dbReference>
<keyword evidence="5" id="KW-0597">Phosphoprotein</keyword>
<proteinExistence type="inferred from homology"/>
<evidence type="ECO:0000256" key="4">
    <source>
        <dbReference type="ARBA" id="ARBA00022490"/>
    </source>
</evidence>
<keyword evidence="9" id="KW-0687">Ribonucleoprotein</keyword>
<keyword evidence="16" id="KW-1185">Reference proteome</keyword>
<comment type="subcellular location">
    <subcellularLocation>
        <location evidence="1">Cytoplasm</location>
        <location evidence="1">P-body</location>
    </subcellularLocation>
</comment>
<keyword evidence="4" id="KW-0963">Cytoplasm</keyword>
<evidence type="ECO:0000256" key="10">
    <source>
        <dbReference type="ARBA" id="ARBA00056858"/>
    </source>
</evidence>
<dbReference type="GO" id="GO:0003723">
    <property type="term" value="F:RNA binding"/>
    <property type="evidence" value="ECO:0007669"/>
    <property type="project" value="UniProtKB-KW"/>
</dbReference>
<dbReference type="GO" id="GO:0008380">
    <property type="term" value="P:RNA splicing"/>
    <property type="evidence" value="ECO:0007669"/>
    <property type="project" value="UniProtKB-KW"/>
</dbReference>
<dbReference type="SMART" id="SM00651">
    <property type="entry name" value="Sm"/>
    <property type="match status" value="1"/>
</dbReference>
<dbReference type="InterPro" id="IPR034104">
    <property type="entry name" value="Lsm1"/>
</dbReference>
<dbReference type="Pfam" id="PF14913">
    <property type="entry name" value="DPCD"/>
    <property type="match status" value="1"/>
</dbReference>
<evidence type="ECO:0000256" key="12">
    <source>
        <dbReference type="ARBA" id="ARBA00067756"/>
    </source>
</evidence>
<dbReference type="Proteomes" id="UP000014500">
    <property type="component" value="Unassembled WGS sequence"/>
</dbReference>
<dbReference type="PhylomeDB" id="T1IIQ7"/>
<dbReference type="PRINTS" id="PR02065">
    <property type="entry name" value="PROTEINDPCD"/>
</dbReference>
<evidence type="ECO:0000256" key="6">
    <source>
        <dbReference type="ARBA" id="ARBA00022664"/>
    </source>
</evidence>
<feature type="domain" description="Sm" evidence="14">
    <location>
        <begin position="188"/>
        <end position="263"/>
    </location>
</feature>
<keyword evidence="13" id="KW-0812">Transmembrane</keyword>
<evidence type="ECO:0000256" key="2">
    <source>
        <dbReference type="ARBA" id="ARBA00010597"/>
    </source>
</evidence>
<keyword evidence="7" id="KW-0694">RNA-binding</keyword>
<dbReference type="InterPro" id="IPR010920">
    <property type="entry name" value="LSM_dom_sf"/>
</dbReference>
<dbReference type="GO" id="GO:0000956">
    <property type="term" value="P:nuclear-transcribed mRNA catabolic process"/>
    <property type="evidence" value="ECO:0007669"/>
    <property type="project" value="InterPro"/>
</dbReference>
<sequence>MWFCKTYLLFDFPCCLAIFCFVMSSWLDLLRIAEKSCLIQDGKRKVHYKFPNDDEMVEEYDLKTNLLLRRKWRRKSTIGRYGDWENEVGEPEVTGKPDAEFKESSSNPIFIRKDILSAFQWRVRNLPYQQSVYSVTVDSNNKSITIRTTNKKYFKTFTIPDMERMKLPLEQKRLQFTHSNNTLIITVRTNFFYCLLFNEKLMVLLRDGRTLIGYLRSIDQFANLVLHRTIERIHVGQDYGDIPRGIFVVRGENVVLLGEIDNEKEQVLPLKQVSIDEILEAQRIEQDTRQEQDKIRNKALKERGLNLQADTTQEDF</sequence>
<evidence type="ECO:0000256" key="11">
    <source>
        <dbReference type="ARBA" id="ARBA00062159"/>
    </source>
</evidence>